<proteinExistence type="predicted"/>
<name>A0A6L2L7P5_TANCI</name>
<feature type="region of interest" description="Disordered" evidence="1">
    <location>
        <begin position="163"/>
        <end position="198"/>
    </location>
</feature>
<accession>A0A6L2L7P5</accession>
<feature type="compositionally biased region" description="Acidic residues" evidence="1">
    <location>
        <begin position="188"/>
        <end position="198"/>
    </location>
</feature>
<comment type="caution">
    <text evidence="2">The sequence shown here is derived from an EMBL/GenBank/DDBJ whole genome shotgun (WGS) entry which is preliminary data.</text>
</comment>
<evidence type="ECO:0000256" key="1">
    <source>
        <dbReference type="SAM" id="MobiDB-lite"/>
    </source>
</evidence>
<dbReference type="Pfam" id="PF14223">
    <property type="entry name" value="Retrotran_gag_2"/>
    <property type="match status" value="1"/>
</dbReference>
<dbReference type="EMBL" id="BKCJ010003781">
    <property type="protein sequence ID" value="GEU57140.1"/>
    <property type="molecule type" value="Genomic_DNA"/>
</dbReference>
<evidence type="ECO:0000313" key="2">
    <source>
        <dbReference type="EMBL" id="GEU57140.1"/>
    </source>
</evidence>
<protein>
    <submittedName>
        <fullName evidence="2">Ribonuclease H-like domain-containing protein</fullName>
    </submittedName>
</protein>
<gene>
    <name evidence="2" type="ORF">Tci_029118</name>
</gene>
<sequence>MRMEQYLQCIDYALWEIIENGNAPKVTKTIDGKETVIPPTTIEEKAQRRTELKAMSTLLMALPNEHQLKFNSYKDSKSFMQAIENRFGGNLATKKTQKNLLKQPYENFIASSTEEIEQTYKRLQNLISQLEMHGNFMPPKPDLVYPSLDDFIDKTVSESVVENPIVESNKPKTSSKENGAPIIKDWVSESEEEDEPKS</sequence>
<reference evidence="2" key="1">
    <citation type="journal article" date="2019" name="Sci. Rep.">
        <title>Draft genome of Tanacetum cinerariifolium, the natural source of mosquito coil.</title>
        <authorList>
            <person name="Yamashiro T."/>
            <person name="Shiraishi A."/>
            <person name="Satake H."/>
            <person name="Nakayama K."/>
        </authorList>
    </citation>
    <scope>NUCLEOTIDE SEQUENCE</scope>
</reference>
<organism evidence="2">
    <name type="scientific">Tanacetum cinerariifolium</name>
    <name type="common">Dalmatian daisy</name>
    <name type="synonym">Chrysanthemum cinerariifolium</name>
    <dbReference type="NCBI Taxonomy" id="118510"/>
    <lineage>
        <taxon>Eukaryota</taxon>
        <taxon>Viridiplantae</taxon>
        <taxon>Streptophyta</taxon>
        <taxon>Embryophyta</taxon>
        <taxon>Tracheophyta</taxon>
        <taxon>Spermatophyta</taxon>
        <taxon>Magnoliopsida</taxon>
        <taxon>eudicotyledons</taxon>
        <taxon>Gunneridae</taxon>
        <taxon>Pentapetalae</taxon>
        <taxon>asterids</taxon>
        <taxon>campanulids</taxon>
        <taxon>Asterales</taxon>
        <taxon>Asteraceae</taxon>
        <taxon>Asteroideae</taxon>
        <taxon>Anthemideae</taxon>
        <taxon>Anthemidinae</taxon>
        <taxon>Tanacetum</taxon>
    </lineage>
</organism>
<dbReference type="AlphaFoldDB" id="A0A6L2L7P5"/>